<evidence type="ECO:0000256" key="4">
    <source>
        <dbReference type="ARBA" id="ARBA00012030"/>
    </source>
</evidence>
<dbReference type="InterPro" id="IPR002043">
    <property type="entry name" value="UDG_fam1"/>
</dbReference>
<evidence type="ECO:0000256" key="3">
    <source>
        <dbReference type="ARBA" id="ARBA00008184"/>
    </source>
</evidence>
<dbReference type="AlphaFoldDB" id="E0NKN1"/>
<dbReference type="PANTHER" id="PTHR11264:SF0">
    <property type="entry name" value="URACIL-DNA GLYCOSYLASE"/>
    <property type="match status" value="1"/>
</dbReference>
<dbReference type="EC" id="3.2.2.27" evidence="4 9"/>
<dbReference type="Proteomes" id="UP000003280">
    <property type="component" value="Unassembled WGS sequence"/>
</dbReference>
<dbReference type="GO" id="GO:0097510">
    <property type="term" value="P:base-excision repair, AP site formation via deaminated base removal"/>
    <property type="evidence" value="ECO:0007669"/>
    <property type="project" value="TreeGrafter"/>
</dbReference>
<evidence type="ECO:0000313" key="13">
    <source>
        <dbReference type="EMBL" id="EFM25658.1"/>
    </source>
</evidence>
<keyword evidence="8 9" id="KW-0234">DNA repair</keyword>
<evidence type="ECO:0000256" key="10">
    <source>
        <dbReference type="PROSITE-ProRule" id="PRU10072"/>
    </source>
</evidence>
<evidence type="ECO:0000256" key="8">
    <source>
        <dbReference type="ARBA" id="ARBA00023204"/>
    </source>
</evidence>
<feature type="active site" description="Proton acceptor" evidence="9 10">
    <location>
        <position position="63"/>
    </location>
</feature>
<feature type="domain" description="Uracil-DNA glycosylase-like" evidence="12">
    <location>
        <begin position="48"/>
        <end position="208"/>
    </location>
</feature>
<keyword evidence="6 9" id="KW-0227">DNA damage</keyword>
<evidence type="ECO:0000259" key="12">
    <source>
        <dbReference type="SMART" id="SM00986"/>
    </source>
</evidence>
<evidence type="ECO:0000256" key="1">
    <source>
        <dbReference type="ARBA" id="ARBA00001400"/>
    </source>
</evidence>
<dbReference type="RefSeq" id="WP_008901535.1">
    <property type="nucleotide sequence ID" value="NZ_GL397071.1"/>
</dbReference>
<keyword evidence="7 9" id="KW-0378">Hydrolase</keyword>
<comment type="caution">
    <text evidence="13">The sequence shown here is derived from an EMBL/GenBank/DDBJ whole genome shotgun (WGS) entry which is preliminary data.</text>
</comment>
<dbReference type="NCBIfam" id="NF003588">
    <property type="entry name" value="PRK05254.1-1"/>
    <property type="match status" value="1"/>
</dbReference>
<organism evidence="13 14">
    <name type="scientific">Peptoniphilus duerdenii ATCC BAA-1640</name>
    <dbReference type="NCBI Taxonomy" id="862517"/>
    <lineage>
        <taxon>Bacteria</taxon>
        <taxon>Bacillati</taxon>
        <taxon>Bacillota</taxon>
        <taxon>Tissierellia</taxon>
        <taxon>Tissierellales</taxon>
        <taxon>Peptoniphilaceae</taxon>
        <taxon>Peptoniphilus</taxon>
    </lineage>
</organism>
<comment type="function">
    <text evidence="2 9 11">Excises uracil residues from the DNA which can arise as a result of misincorporation of dUMP residues by DNA polymerase or due to deamination of cytosine.</text>
</comment>
<dbReference type="HAMAP" id="MF_00148">
    <property type="entry name" value="UDG"/>
    <property type="match status" value="1"/>
</dbReference>
<dbReference type="EMBL" id="AEEH01000028">
    <property type="protein sequence ID" value="EFM25658.1"/>
    <property type="molecule type" value="Genomic_DNA"/>
</dbReference>
<dbReference type="Pfam" id="PF03167">
    <property type="entry name" value="UDG"/>
    <property type="match status" value="1"/>
</dbReference>
<comment type="catalytic activity">
    <reaction evidence="1 9 11">
        <text>Hydrolyzes single-stranded DNA or mismatched double-stranded DNA and polynucleotides, releasing free uracil.</text>
        <dbReference type="EC" id="3.2.2.27"/>
    </reaction>
</comment>
<dbReference type="STRING" id="862517.HMPREF9225_0720"/>
<evidence type="ECO:0000256" key="2">
    <source>
        <dbReference type="ARBA" id="ARBA00002631"/>
    </source>
</evidence>
<dbReference type="InterPro" id="IPR005122">
    <property type="entry name" value="Uracil-DNA_glycosylase-like"/>
</dbReference>
<reference evidence="13 14" key="1">
    <citation type="submission" date="2010-07" db="EMBL/GenBank/DDBJ databases">
        <authorList>
            <person name="Muzny D."/>
            <person name="Qin X."/>
            <person name="Deng J."/>
            <person name="Jiang H."/>
            <person name="Liu Y."/>
            <person name="Qu J."/>
            <person name="Song X.-Z."/>
            <person name="Zhang L."/>
            <person name="Thornton R."/>
            <person name="Coyle M."/>
            <person name="Francisco L."/>
            <person name="Jackson L."/>
            <person name="Javaid M."/>
            <person name="Korchina V."/>
            <person name="Kovar C."/>
            <person name="Mata R."/>
            <person name="Mathew T."/>
            <person name="Ngo R."/>
            <person name="Nguyen L."/>
            <person name="Nguyen N."/>
            <person name="Okwuonu G."/>
            <person name="Ongeri F."/>
            <person name="Pham C."/>
            <person name="Simmons D."/>
            <person name="Wilczek-Boney K."/>
            <person name="Hale W."/>
            <person name="Jakkamsetti A."/>
            <person name="Pham P."/>
            <person name="Ruth R."/>
            <person name="San Lucas F."/>
            <person name="Warren J."/>
            <person name="Zhang J."/>
            <person name="Zhao Z."/>
            <person name="Zhou C."/>
            <person name="Zhu D."/>
            <person name="Lee S."/>
            <person name="Bess C."/>
            <person name="Blankenburg K."/>
            <person name="Forbes L."/>
            <person name="Fu Q."/>
            <person name="Gubbala S."/>
            <person name="Hirani K."/>
            <person name="Jayaseelan J.C."/>
            <person name="Lara F."/>
            <person name="Munidasa M."/>
            <person name="Palculict T."/>
            <person name="Patil S."/>
            <person name="Pu L.-L."/>
            <person name="Saada N."/>
            <person name="Tang L."/>
            <person name="Weissenberger G."/>
            <person name="Zhu Y."/>
            <person name="Hemphill L."/>
            <person name="Shang Y."/>
            <person name="Youmans B."/>
            <person name="Ayvaz T."/>
            <person name="Ross M."/>
            <person name="Santibanez J."/>
            <person name="Aqrawi P."/>
            <person name="Gross S."/>
            <person name="Joshi V."/>
            <person name="Fowler G."/>
            <person name="Nazareth L."/>
            <person name="Reid J."/>
            <person name="Worley K."/>
            <person name="Petrosino J."/>
            <person name="Highlander S."/>
            <person name="Gibbs R."/>
        </authorList>
    </citation>
    <scope>NUCLEOTIDE SEQUENCE [LARGE SCALE GENOMIC DNA]</scope>
    <source>
        <strain evidence="13 14">ATCC BAA-1640</strain>
    </source>
</reference>
<dbReference type="GO" id="GO:0005737">
    <property type="term" value="C:cytoplasm"/>
    <property type="evidence" value="ECO:0007669"/>
    <property type="project" value="UniProtKB-SubCell"/>
</dbReference>
<dbReference type="SMART" id="SM00986">
    <property type="entry name" value="UDG"/>
    <property type="match status" value="1"/>
</dbReference>
<sequence length="222" mass="25652">MKLNSVWDEVLKDEFDKPYFKETMSLLEEEYKNYRIYPKKSDVFSAFRLTDYDKVKVLILGQDPYHGYNQAHGLAFSVKPGVKIPPSLVNIYKELNSDLGVEIPSTGYLKSWADSGIMLLNTTLTVREGSPMSHSKIGWEFFTDRVIEALDEKKEPMAFILWGSHARSKKRLLKNRDHLIIEGPHPSPLSAYRGFFGSKPFSKVNEYFIEHGENPPDWRIKC</sequence>
<dbReference type="eggNOG" id="COG0692">
    <property type="taxonomic scope" value="Bacteria"/>
</dbReference>
<proteinExistence type="inferred from homology"/>
<keyword evidence="9" id="KW-0963">Cytoplasm</keyword>
<comment type="subcellular location">
    <subcellularLocation>
        <location evidence="9">Cytoplasm</location>
    </subcellularLocation>
</comment>
<evidence type="ECO:0000256" key="6">
    <source>
        <dbReference type="ARBA" id="ARBA00022763"/>
    </source>
</evidence>
<dbReference type="NCBIfam" id="NF003592">
    <property type="entry name" value="PRK05254.1-5"/>
    <property type="match status" value="1"/>
</dbReference>
<dbReference type="SMART" id="SM00987">
    <property type="entry name" value="UreE_C"/>
    <property type="match status" value="1"/>
</dbReference>
<dbReference type="NCBIfam" id="NF003591">
    <property type="entry name" value="PRK05254.1-4"/>
    <property type="match status" value="1"/>
</dbReference>
<dbReference type="GO" id="GO:0004844">
    <property type="term" value="F:uracil DNA N-glycosylase activity"/>
    <property type="evidence" value="ECO:0007669"/>
    <property type="project" value="UniProtKB-UniRule"/>
</dbReference>
<dbReference type="InterPro" id="IPR036895">
    <property type="entry name" value="Uracil-DNA_glycosylase-like_sf"/>
</dbReference>
<comment type="similarity">
    <text evidence="3 9 11">Belongs to the uracil-DNA glycosylase (UDG) superfamily. UNG family.</text>
</comment>
<dbReference type="CDD" id="cd10027">
    <property type="entry name" value="UDG-F1-like"/>
    <property type="match status" value="1"/>
</dbReference>
<evidence type="ECO:0000256" key="9">
    <source>
        <dbReference type="HAMAP-Rule" id="MF_00148"/>
    </source>
</evidence>
<dbReference type="HOGENOM" id="CLU_032162_3_0_9"/>
<dbReference type="FunFam" id="3.40.470.10:FF:000001">
    <property type="entry name" value="Uracil-DNA glycosylase"/>
    <property type="match status" value="1"/>
</dbReference>
<dbReference type="SUPFAM" id="SSF52141">
    <property type="entry name" value="Uracil-DNA glycosylase-like"/>
    <property type="match status" value="1"/>
</dbReference>
<evidence type="ECO:0000256" key="7">
    <source>
        <dbReference type="ARBA" id="ARBA00022801"/>
    </source>
</evidence>
<evidence type="ECO:0000313" key="14">
    <source>
        <dbReference type="Proteomes" id="UP000003280"/>
    </source>
</evidence>
<protein>
    <recommendedName>
        <fullName evidence="5 9">Uracil-DNA glycosylase</fullName>
        <shortName evidence="9">UDG</shortName>
        <ecNumber evidence="4 9">3.2.2.27</ecNumber>
    </recommendedName>
</protein>
<dbReference type="Gene3D" id="3.40.470.10">
    <property type="entry name" value="Uracil-DNA glycosylase-like domain"/>
    <property type="match status" value="1"/>
</dbReference>
<dbReference type="NCBIfam" id="NF003589">
    <property type="entry name" value="PRK05254.1-2"/>
    <property type="match status" value="1"/>
</dbReference>
<keyword evidence="13" id="KW-0326">Glycosidase</keyword>
<evidence type="ECO:0000256" key="5">
    <source>
        <dbReference type="ARBA" id="ARBA00018429"/>
    </source>
</evidence>
<name>E0NKN1_9FIRM</name>
<dbReference type="NCBIfam" id="TIGR00628">
    <property type="entry name" value="ung"/>
    <property type="match status" value="1"/>
</dbReference>
<keyword evidence="14" id="KW-1185">Reference proteome</keyword>
<dbReference type="PANTHER" id="PTHR11264">
    <property type="entry name" value="URACIL-DNA GLYCOSYLASE"/>
    <property type="match status" value="1"/>
</dbReference>
<gene>
    <name evidence="9 13" type="primary">ung</name>
    <name evidence="13" type="ORF">HMPREF9225_0720</name>
</gene>
<accession>E0NKN1</accession>
<dbReference type="OrthoDB" id="9804372at2"/>
<dbReference type="InterPro" id="IPR018085">
    <property type="entry name" value="Ura-DNA_Glyclase_AS"/>
</dbReference>
<evidence type="ECO:0000256" key="11">
    <source>
        <dbReference type="RuleBase" id="RU003780"/>
    </source>
</evidence>
<dbReference type="PROSITE" id="PS00130">
    <property type="entry name" value="U_DNA_GLYCOSYLASE"/>
    <property type="match status" value="1"/>
</dbReference>